<sequence>MESNSITVLVDNDSWIIPYARKLVEILREKGLDAAFADSADRVRVGWINFMLGCTRIVSDDVLLRNQHNLVVHESELPEGRGFAPMAWQILEGKRQIPICLLEASGAVDAGDVWIRDVIELNGAELCDEWRTLQGEKTVQLCLRFVNEYKALIPVKQEGAPSWYSRRRPADSRLNIDKSVRDQFNLLRIVDNERYPAYFEIDGQVYTLQIFKARGENGGA</sequence>
<dbReference type="Gene3D" id="3.40.50.12230">
    <property type="match status" value="1"/>
</dbReference>
<dbReference type="STRING" id="658457.SAMN05216601_10969"/>
<dbReference type="AlphaFoldDB" id="A0A1I5PG99"/>
<accession>A0A1I5PG99</accession>
<dbReference type="Proteomes" id="UP000182400">
    <property type="component" value="Unassembled WGS sequence"/>
</dbReference>
<evidence type="ECO:0008006" key="3">
    <source>
        <dbReference type="Google" id="ProtNLM"/>
    </source>
</evidence>
<dbReference type="EMBL" id="FOWP01000009">
    <property type="protein sequence ID" value="SFP33138.1"/>
    <property type="molecule type" value="Genomic_DNA"/>
</dbReference>
<gene>
    <name evidence="1" type="ORF">SAMN05216601_10969</name>
</gene>
<reference evidence="1 2" key="1">
    <citation type="submission" date="2016-10" db="EMBL/GenBank/DDBJ databases">
        <authorList>
            <person name="de Groot N.N."/>
        </authorList>
    </citation>
    <scope>NUCLEOTIDE SEQUENCE [LARGE SCALE GENOMIC DNA]</scope>
    <source>
        <strain evidence="1 2">CCUG 59231</strain>
    </source>
</reference>
<dbReference type="InterPro" id="IPR036477">
    <property type="entry name" value="Formyl_transf_N_sf"/>
</dbReference>
<dbReference type="SUPFAM" id="SSF53328">
    <property type="entry name" value="Formyltransferase"/>
    <property type="match status" value="1"/>
</dbReference>
<evidence type="ECO:0000313" key="2">
    <source>
        <dbReference type="Proteomes" id="UP000182400"/>
    </source>
</evidence>
<organism evidence="1 2">
    <name type="scientific">Ectopseudomonas composti</name>
    <dbReference type="NCBI Taxonomy" id="658457"/>
    <lineage>
        <taxon>Bacteria</taxon>
        <taxon>Pseudomonadati</taxon>
        <taxon>Pseudomonadota</taxon>
        <taxon>Gammaproteobacteria</taxon>
        <taxon>Pseudomonadales</taxon>
        <taxon>Pseudomonadaceae</taxon>
        <taxon>Ectopseudomonas</taxon>
    </lineage>
</organism>
<dbReference type="RefSeq" id="WP_074940172.1">
    <property type="nucleotide sequence ID" value="NZ_FOWP01000009.1"/>
</dbReference>
<evidence type="ECO:0000313" key="1">
    <source>
        <dbReference type="EMBL" id="SFP33138.1"/>
    </source>
</evidence>
<proteinExistence type="predicted"/>
<protein>
    <recommendedName>
        <fullName evidence="3">Methionyl-tRNA formyltransferase</fullName>
    </recommendedName>
</protein>
<name>A0A1I5PG99_9GAMM</name>